<dbReference type="InterPro" id="IPR000597">
    <property type="entry name" value="Ribosomal_uL3"/>
</dbReference>
<dbReference type="PANTHER" id="PTHR11229">
    <property type="entry name" value="50S RIBOSOMAL PROTEIN L3"/>
    <property type="match status" value="1"/>
</dbReference>
<accession>A0A1F7L2H0</accession>
<keyword evidence="5" id="KW-0687">Ribonucleoprotein</keyword>
<dbReference type="FunFam" id="2.40.30.10:FF:000004">
    <property type="entry name" value="50S ribosomal protein L3"/>
    <property type="match status" value="1"/>
</dbReference>
<evidence type="ECO:0000256" key="5">
    <source>
        <dbReference type="ARBA" id="ARBA00023274"/>
    </source>
</evidence>
<protein>
    <recommendedName>
        <fullName evidence="6">50S ribosomal protein L3</fullName>
    </recommendedName>
</protein>
<reference evidence="8 9" key="1">
    <citation type="journal article" date="2016" name="Nat. Commun.">
        <title>Thousands of microbial genomes shed light on interconnected biogeochemical processes in an aquifer system.</title>
        <authorList>
            <person name="Anantharaman K."/>
            <person name="Brown C.T."/>
            <person name="Hug L.A."/>
            <person name="Sharon I."/>
            <person name="Castelle C.J."/>
            <person name="Probst A.J."/>
            <person name="Thomas B.C."/>
            <person name="Singh A."/>
            <person name="Wilkins M.J."/>
            <person name="Karaoz U."/>
            <person name="Brodie E.L."/>
            <person name="Williams K.H."/>
            <person name="Hubbard S.S."/>
            <person name="Banfield J.F."/>
        </authorList>
    </citation>
    <scope>NUCLEOTIDE SEQUENCE [LARGE SCALE GENOMIC DNA]</scope>
</reference>
<dbReference type="GO" id="GO:0022625">
    <property type="term" value="C:cytosolic large ribosomal subunit"/>
    <property type="evidence" value="ECO:0007669"/>
    <property type="project" value="TreeGrafter"/>
</dbReference>
<keyword evidence="2" id="KW-0699">rRNA-binding</keyword>
<evidence type="ECO:0000256" key="4">
    <source>
        <dbReference type="ARBA" id="ARBA00022980"/>
    </source>
</evidence>
<dbReference type="GO" id="GO:0006412">
    <property type="term" value="P:translation"/>
    <property type="evidence" value="ECO:0007669"/>
    <property type="project" value="UniProtKB-UniRule"/>
</dbReference>
<dbReference type="EMBL" id="MGBR01000001">
    <property type="protein sequence ID" value="OGK74323.1"/>
    <property type="molecule type" value="Genomic_DNA"/>
</dbReference>
<dbReference type="PANTHER" id="PTHR11229:SF16">
    <property type="entry name" value="LARGE RIBOSOMAL SUBUNIT PROTEIN UL3C"/>
    <property type="match status" value="1"/>
</dbReference>
<sequence>MKAMNGFILGEKSIQSQQFLSTGERIPTTFIKTEPCYIISINSPSKRGYGSVQLGFKQTKRMDTSVKGTLTKAGVTTPLRFLREFRINEKRDSAQFTEENGKQTVTLLDKKFIVGQVIKPSDMFAKGDLVLVSGTSKGKGFQGVVKRHGFKGGPKTHGQSDRQRAPGSIGMTTTPGRVFKGKRMAGRMGSERVTFKGLMVVEVAENGIRVKGLVPGSTGGLLEIRKQD</sequence>
<comment type="caution">
    <text evidence="8">The sequence shown here is derived from an EMBL/GenBank/DDBJ whole genome shotgun (WGS) entry which is preliminary data.</text>
</comment>
<keyword evidence="3" id="KW-0694">RNA-binding</keyword>
<organism evidence="8 9">
    <name type="scientific">Candidatus Roizmanbacteria bacterium RIFOXYD1_FULL_38_12</name>
    <dbReference type="NCBI Taxonomy" id="1802093"/>
    <lineage>
        <taxon>Bacteria</taxon>
        <taxon>Candidatus Roizmaniibacteriota</taxon>
    </lineage>
</organism>
<evidence type="ECO:0000256" key="7">
    <source>
        <dbReference type="SAM" id="MobiDB-lite"/>
    </source>
</evidence>
<dbReference type="Gene3D" id="2.40.30.10">
    <property type="entry name" value="Translation factors"/>
    <property type="match status" value="1"/>
</dbReference>
<evidence type="ECO:0000256" key="3">
    <source>
        <dbReference type="ARBA" id="ARBA00022884"/>
    </source>
</evidence>
<dbReference type="Gene3D" id="3.30.160.810">
    <property type="match status" value="1"/>
</dbReference>
<gene>
    <name evidence="8" type="ORF">A3K52_01120</name>
</gene>
<evidence type="ECO:0000313" key="8">
    <source>
        <dbReference type="EMBL" id="OGK74323.1"/>
    </source>
</evidence>
<dbReference type="Proteomes" id="UP000177050">
    <property type="component" value="Unassembled WGS sequence"/>
</dbReference>
<evidence type="ECO:0000313" key="9">
    <source>
        <dbReference type="Proteomes" id="UP000177050"/>
    </source>
</evidence>
<dbReference type="GO" id="GO:0003735">
    <property type="term" value="F:structural constituent of ribosome"/>
    <property type="evidence" value="ECO:0007669"/>
    <property type="project" value="UniProtKB-UniRule"/>
</dbReference>
<evidence type="ECO:0000256" key="2">
    <source>
        <dbReference type="ARBA" id="ARBA00022730"/>
    </source>
</evidence>
<evidence type="ECO:0000256" key="1">
    <source>
        <dbReference type="ARBA" id="ARBA00006540"/>
    </source>
</evidence>
<proteinExistence type="inferred from homology"/>
<dbReference type="SUPFAM" id="SSF50447">
    <property type="entry name" value="Translation proteins"/>
    <property type="match status" value="1"/>
</dbReference>
<comment type="similarity">
    <text evidence="1">Belongs to the universal ribosomal protein uL3 family.</text>
</comment>
<evidence type="ECO:0000256" key="6">
    <source>
        <dbReference type="NCBIfam" id="TIGR03625"/>
    </source>
</evidence>
<dbReference type="GO" id="GO:0019843">
    <property type="term" value="F:rRNA binding"/>
    <property type="evidence" value="ECO:0007669"/>
    <property type="project" value="UniProtKB-KW"/>
</dbReference>
<dbReference type="NCBIfam" id="TIGR03625">
    <property type="entry name" value="L3_bact"/>
    <property type="match status" value="1"/>
</dbReference>
<name>A0A1F7L2H0_9BACT</name>
<dbReference type="Pfam" id="PF00297">
    <property type="entry name" value="Ribosomal_L3"/>
    <property type="match status" value="1"/>
</dbReference>
<dbReference type="InterPro" id="IPR009000">
    <property type="entry name" value="Transl_B-barrel_sf"/>
</dbReference>
<dbReference type="InterPro" id="IPR019927">
    <property type="entry name" value="Ribosomal_uL3_bac/org-type"/>
</dbReference>
<feature type="region of interest" description="Disordered" evidence="7">
    <location>
        <begin position="147"/>
        <end position="174"/>
    </location>
</feature>
<dbReference type="AlphaFoldDB" id="A0A1F7L2H0"/>
<keyword evidence="4 8" id="KW-0689">Ribosomal protein</keyword>